<dbReference type="OrthoDB" id="8948150at2759"/>
<feature type="compositionally biased region" description="Basic and acidic residues" evidence="7">
    <location>
        <begin position="176"/>
        <end position="193"/>
    </location>
</feature>
<keyword evidence="3" id="KW-0862">Zinc</keyword>
<reference evidence="9 10" key="1">
    <citation type="journal article" date="2019" name="PLoS Biol.">
        <title>Sex chromosomes control vertical transmission of feminizing Wolbachia symbionts in an isopod.</title>
        <authorList>
            <person name="Becking T."/>
            <person name="Chebbi M.A."/>
            <person name="Giraud I."/>
            <person name="Moumen B."/>
            <person name="Laverre T."/>
            <person name="Caubet Y."/>
            <person name="Peccoud J."/>
            <person name="Gilbert C."/>
            <person name="Cordaux R."/>
        </authorList>
    </citation>
    <scope>NUCLEOTIDE SEQUENCE [LARGE SCALE GENOMIC DNA]</scope>
    <source>
        <strain evidence="9">ANa2</strain>
        <tissue evidence="9">Whole body excluding digestive tract and cuticle</tissue>
    </source>
</reference>
<dbReference type="InterPro" id="IPR006612">
    <property type="entry name" value="THAP_Znf"/>
</dbReference>
<evidence type="ECO:0000256" key="4">
    <source>
        <dbReference type="ARBA" id="ARBA00023125"/>
    </source>
</evidence>
<feature type="coiled-coil region" evidence="6">
    <location>
        <begin position="213"/>
        <end position="240"/>
    </location>
</feature>
<dbReference type="GO" id="GO:0008270">
    <property type="term" value="F:zinc ion binding"/>
    <property type="evidence" value="ECO:0007669"/>
    <property type="project" value="UniProtKB-KW"/>
</dbReference>
<keyword evidence="2 5" id="KW-0863">Zinc-finger</keyword>
<organism evidence="9 10">
    <name type="scientific">Armadillidium nasatum</name>
    <dbReference type="NCBI Taxonomy" id="96803"/>
    <lineage>
        <taxon>Eukaryota</taxon>
        <taxon>Metazoa</taxon>
        <taxon>Ecdysozoa</taxon>
        <taxon>Arthropoda</taxon>
        <taxon>Crustacea</taxon>
        <taxon>Multicrustacea</taxon>
        <taxon>Malacostraca</taxon>
        <taxon>Eumalacostraca</taxon>
        <taxon>Peracarida</taxon>
        <taxon>Isopoda</taxon>
        <taxon>Oniscidea</taxon>
        <taxon>Crinocheta</taxon>
        <taxon>Armadillidiidae</taxon>
        <taxon>Armadillidium</taxon>
    </lineage>
</organism>
<dbReference type="EMBL" id="SEYY01022004">
    <property type="protein sequence ID" value="KAB7495900.1"/>
    <property type="molecule type" value="Genomic_DNA"/>
</dbReference>
<keyword evidence="1" id="KW-0479">Metal-binding</keyword>
<evidence type="ECO:0000256" key="5">
    <source>
        <dbReference type="PROSITE-ProRule" id="PRU00309"/>
    </source>
</evidence>
<keyword evidence="4 5" id="KW-0238">DNA-binding</keyword>
<accession>A0A5N5STB3</accession>
<dbReference type="Proteomes" id="UP000326759">
    <property type="component" value="Unassembled WGS sequence"/>
</dbReference>
<proteinExistence type="predicted"/>
<dbReference type="Pfam" id="PF05485">
    <property type="entry name" value="THAP"/>
    <property type="match status" value="1"/>
</dbReference>
<gene>
    <name evidence="9" type="ORF">Anas_05628</name>
</gene>
<evidence type="ECO:0000256" key="2">
    <source>
        <dbReference type="ARBA" id="ARBA00022771"/>
    </source>
</evidence>
<dbReference type="SMART" id="SM00980">
    <property type="entry name" value="THAP"/>
    <property type="match status" value="1"/>
</dbReference>
<dbReference type="AlphaFoldDB" id="A0A5N5STB3"/>
<evidence type="ECO:0000313" key="9">
    <source>
        <dbReference type="EMBL" id="KAB7495900.1"/>
    </source>
</evidence>
<evidence type="ECO:0000256" key="3">
    <source>
        <dbReference type="ARBA" id="ARBA00022833"/>
    </source>
</evidence>
<evidence type="ECO:0000256" key="1">
    <source>
        <dbReference type="ARBA" id="ARBA00022723"/>
    </source>
</evidence>
<dbReference type="PROSITE" id="PS50950">
    <property type="entry name" value="ZF_THAP"/>
    <property type="match status" value="1"/>
</dbReference>
<evidence type="ECO:0000259" key="8">
    <source>
        <dbReference type="PROSITE" id="PS50950"/>
    </source>
</evidence>
<dbReference type="GO" id="GO:0003677">
    <property type="term" value="F:DNA binding"/>
    <property type="evidence" value="ECO:0007669"/>
    <property type="project" value="UniProtKB-UniRule"/>
</dbReference>
<keyword evidence="6" id="KW-0175">Coiled coil</keyword>
<protein>
    <recommendedName>
        <fullName evidence="8">THAP-type domain-containing protein</fullName>
    </recommendedName>
</protein>
<comment type="caution">
    <text evidence="9">The sequence shown here is derived from an EMBL/GenBank/DDBJ whole genome shotgun (WGS) entry which is preliminary data.</text>
</comment>
<evidence type="ECO:0000256" key="7">
    <source>
        <dbReference type="SAM" id="MobiDB-lite"/>
    </source>
</evidence>
<keyword evidence="10" id="KW-1185">Reference proteome</keyword>
<evidence type="ECO:0000313" key="10">
    <source>
        <dbReference type="Proteomes" id="UP000326759"/>
    </source>
</evidence>
<name>A0A5N5STB3_9CRUS</name>
<evidence type="ECO:0000256" key="6">
    <source>
        <dbReference type="SAM" id="Coils"/>
    </source>
</evidence>
<feature type="region of interest" description="Disordered" evidence="7">
    <location>
        <begin position="151"/>
        <end position="200"/>
    </location>
</feature>
<dbReference type="SUPFAM" id="SSF57716">
    <property type="entry name" value="Glucocorticoid receptor-like (DNA-binding domain)"/>
    <property type="match status" value="1"/>
</dbReference>
<feature type="domain" description="THAP-type" evidence="8">
    <location>
        <begin position="1"/>
        <end position="91"/>
    </location>
</feature>
<sequence length="266" mass="31023">MSYKCAARFCLNKYSRNKQENLTFFTFPIEEKEFREWSDLCDRPDLKEEFIQVKSKRSQKFRLCEKHFNTNDIYNVGSKKVLRKGALPCNTIVQISSRKSDRKLEARPRCYLSPVQETNWMRTSKENFNIGEPDFIQIDVSDILNANTNNSKSSIQGIDERLSNQPNVPEATMPSMRKDTGNHQQDGEIRKSGDTNGPPCSHYIGLIEQKAENYKLQRKIERMADDIRTLKEQLFNLEEEVKKRGVDGDVLLIKEEEIKLEETDED</sequence>